<dbReference type="InterPro" id="IPR029066">
    <property type="entry name" value="PLP-binding_barrel"/>
</dbReference>
<dbReference type="GO" id="GO:0005737">
    <property type="term" value="C:cytoplasm"/>
    <property type="evidence" value="ECO:0007669"/>
    <property type="project" value="TreeGrafter"/>
</dbReference>
<dbReference type="EC" id="4.1.1.17" evidence="7"/>
<dbReference type="InterPro" id="IPR022653">
    <property type="entry name" value="De-COase2_pyr-phos_BS"/>
</dbReference>
<keyword evidence="5" id="KW-0456">Lyase</keyword>
<dbReference type="InterPro" id="IPR000183">
    <property type="entry name" value="Orn/DAP/Arg_de-COase"/>
</dbReference>
<evidence type="ECO:0000256" key="4">
    <source>
        <dbReference type="ARBA" id="ARBA00022898"/>
    </source>
</evidence>
<comment type="cofactor">
    <cofactor evidence="1 10">
        <name>pyridoxal 5'-phosphate</name>
        <dbReference type="ChEBI" id="CHEBI:597326"/>
    </cofactor>
</comment>
<keyword evidence="13" id="KW-1185">Reference proteome</keyword>
<dbReference type="EMBL" id="KV454434">
    <property type="protein sequence ID" value="ODQ78778.1"/>
    <property type="molecule type" value="Genomic_DNA"/>
</dbReference>
<gene>
    <name evidence="12" type="ORF">BABINDRAFT_14401</name>
</gene>
<dbReference type="FunFam" id="3.20.20.10:FF:000005">
    <property type="entry name" value="Ornithine decarboxylase"/>
    <property type="match status" value="1"/>
</dbReference>
<evidence type="ECO:0000313" key="12">
    <source>
        <dbReference type="EMBL" id="ODQ78778.1"/>
    </source>
</evidence>
<organism evidence="12 13">
    <name type="scientific">Babjeviella inositovora NRRL Y-12698</name>
    <dbReference type="NCBI Taxonomy" id="984486"/>
    <lineage>
        <taxon>Eukaryota</taxon>
        <taxon>Fungi</taxon>
        <taxon>Dikarya</taxon>
        <taxon>Ascomycota</taxon>
        <taxon>Saccharomycotina</taxon>
        <taxon>Pichiomycetes</taxon>
        <taxon>Serinales incertae sedis</taxon>
        <taxon>Babjeviella</taxon>
    </lineage>
</organism>
<dbReference type="PRINTS" id="PR01182">
    <property type="entry name" value="ORNDCRBXLASE"/>
</dbReference>
<dbReference type="InterPro" id="IPR009006">
    <property type="entry name" value="Ala_racemase/Decarboxylase_C"/>
</dbReference>
<dbReference type="Proteomes" id="UP000094336">
    <property type="component" value="Unassembled WGS sequence"/>
</dbReference>
<dbReference type="PRINTS" id="PR01179">
    <property type="entry name" value="ODADCRBXLASE"/>
</dbReference>
<accession>A0A1E3QMD6</accession>
<dbReference type="SUPFAM" id="SSF50621">
    <property type="entry name" value="Alanine racemase C-terminal domain-like"/>
    <property type="match status" value="1"/>
</dbReference>
<comment type="pathway">
    <text evidence="6">Amine and polyamine biosynthesis; putrescine biosynthesis via L-ornithine pathway; putrescine from L-ornithine: step 1/1.</text>
</comment>
<dbReference type="RefSeq" id="XP_018984106.1">
    <property type="nucleotide sequence ID" value="XM_019127160.1"/>
</dbReference>
<comment type="subunit">
    <text evidence="8">Homodimer. Only the dimer is catalytically active, as the active sites are constructed of residues from both monomers.</text>
</comment>
<evidence type="ECO:0000256" key="9">
    <source>
        <dbReference type="ARBA" id="ARBA00049127"/>
    </source>
</evidence>
<dbReference type="Gene3D" id="3.20.20.10">
    <property type="entry name" value="Alanine racemase"/>
    <property type="match status" value="1"/>
</dbReference>
<sequence length="505" mass="55002">MDFPEVTLISFALLCRLRANQSIAISTATSLKRLISQSTAATTTLGSTSIDTFQPMLSHQAFDSSAVHEALLREKMLTRPDAAIVDELSHLTTAQLKSAKMVSQALWNHTKNIDAATCEADAESSVFVCDLGEVVRMYRKWRAKFPRIRPFYAVKCNPDVKIIQVLHELGCGFDCASKGEIATVLALGVPSTDIIYANPCKQPSFVRYARLVDVSLTTADNVDELRKIARFDPSMGVLIRIATDDENAQCRLSTKFGARMENVPEILHAARDLNICVRGVSFHVGSGASDYSSLGKAVADAKRVFAMAYAYGFRSLDVLDVGGGFTPEDSQIDEAAKVLNNALEVYFPAQLLGPADACVRNVRVISEPGRFFVANAFTLAANVIAKRSTADTPDMLYINDGVYGNLNCILYDHQHPQAYVLTHEGGSKYRYGEHLLSGNAEHVVSIWGPTCDGLDCVASEASLSQLVEVGDWLYFPQLGAYTSAATTQFNGFASDTKVIYVASEV</sequence>
<evidence type="ECO:0000259" key="11">
    <source>
        <dbReference type="Pfam" id="PF02784"/>
    </source>
</evidence>
<dbReference type="PANTHER" id="PTHR11482">
    <property type="entry name" value="ARGININE/DIAMINOPIMELATE/ORNITHINE DECARBOXYLASE"/>
    <property type="match status" value="1"/>
</dbReference>
<evidence type="ECO:0000256" key="8">
    <source>
        <dbReference type="ARBA" id="ARBA00046672"/>
    </source>
</evidence>
<dbReference type="Pfam" id="PF02784">
    <property type="entry name" value="Orn_Arg_deC_N"/>
    <property type="match status" value="1"/>
</dbReference>
<keyword evidence="3" id="KW-0210">Decarboxylase</keyword>
<dbReference type="GO" id="GO:0033387">
    <property type="term" value="P:putrescine biosynthetic process from arginine, via ornithine"/>
    <property type="evidence" value="ECO:0007669"/>
    <property type="project" value="TreeGrafter"/>
</dbReference>
<evidence type="ECO:0000256" key="7">
    <source>
        <dbReference type="ARBA" id="ARBA00034138"/>
    </source>
</evidence>
<comment type="similarity">
    <text evidence="2">Belongs to the Orn/Lys/Arg decarboxylase class-II family.</text>
</comment>
<evidence type="ECO:0000256" key="1">
    <source>
        <dbReference type="ARBA" id="ARBA00001933"/>
    </source>
</evidence>
<dbReference type="InterPro" id="IPR002433">
    <property type="entry name" value="Orn_de-COase"/>
</dbReference>
<dbReference type="PANTHER" id="PTHR11482:SF6">
    <property type="entry name" value="ORNITHINE DECARBOXYLASE 1-RELATED"/>
    <property type="match status" value="1"/>
</dbReference>
<dbReference type="AlphaFoldDB" id="A0A1E3QMD6"/>
<feature type="active site" description="Proton donor" evidence="10">
    <location>
        <position position="451"/>
    </location>
</feature>
<proteinExistence type="inferred from homology"/>
<evidence type="ECO:0000256" key="3">
    <source>
        <dbReference type="ARBA" id="ARBA00022793"/>
    </source>
</evidence>
<dbReference type="STRING" id="984486.A0A1E3QMD6"/>
<feature type="domain" description="Orn/DAP/Arg decarboxylase 2 N-terminal" evidence="11">
    <location>
        <begin position="131"/>
        <end position="374"/>
    </location>
</feature>
<dbReference type="InterPro" id="IPR022644">
    <property type="entry name" value="De-COase2_N"/>
</dbReference>
<dbReference type="SUPFAM" id="SSF51419">
    <property type="entry name" value="PLP-binding barrel"/>
    <property type="match status" value="1"/>
</dbReference>
<evidence type="ECO:0000256" key="5">
    <source>
        <dbReference type="ARBA" id="ARBA00023239"/>
    </source>
</evidence>
<dbReference type="OrthoDB" id="5034579at2759"/>
<dbReference type="Gene3D" id="2.40.37.10">
    <property type="entry name" value="Lyase, Ornithine Decarboxylase, Chain A, domain 1"/>
    <property type="match status" value="1"/>
</dbReference>
<comment type="catalytic activity">
    <reaction evidence="9">
        <text>L-ornithine + H(+) = putrescine + CO2</text>
        <dbReference type="Rhea" id="RHEA:22964"/>
        <dbReference type="ChEBI" id="CHEBI:15378"/>
        <dbReference type="ChEBI" id="CHEBI:16526"/>
        <dbReference type="ChEBI" id="CHEBI:46911"/>
        <dbReference type="ChEBI" id="CHEBI:326268"/>
        <dbReference type="EC" id="4.1.1.17"/>
    </reaction>
</comment>
<dbReference type="GO" id="GO:0015940">
    <property type="term" value="P:pantothenate biosynthetic process"/>
    <property type="evidence" value="ECO:0007669"/>
    <property type="project" value="EnsemblFungi"/>
</dbReference>
<name>A0A1E3QMD6_9ASCO</name>
<keyword evidence="4 10" id="KW-0663">Pyridoxal phosphate</keyword>
<protein>
    <recommendedName>
        <fullName evidence="7">ornithine decarboxylase</fullName>
        <ecNumber evidence="7">4.1.1.17</ecNumber>
    </recommendedName>
</protein>
<feature type="modified residue" description="N6-(pyridoxal phosphate)lysine" evidence="10">
    <location>
        <position position="155"/>
    </location>
</feature>
<evidence type="ECO:0000256" key="6">
    <source>
        <dbReference type="ARBA" id="ARBA00034115"/>
    </source>
</evidence>
<evidence type="ECO:0000313" key="13">
    <source>
        <dbReference type="Proteomes" id="UP000094336"/>
    </source>
</evidence>
<evidence type="ECO:0000256" key="10">
    <source>
        <dbReference type="PIRSR" id="PIRSR600183-50"/>
    </source>
</evidence>
<dbReference type="GeneID" id="30145013"/>
<reference evidence="13" key="1">
    <citation type="submission" date="2016-05" db="EMBL/GenBank/DDBJ databases">
        <title>Comparative genomics of biotechnologically important yeasts.</title>
        <authorList>
            <consortium name="DOE Joint Genome Institute"/>
            <person name="Riley R."/>
            <person name="Haridas S."/>
            <person name="Wolfe K.H."/>
            <person name="Lopes M.R."/>
            <person name="Hittinger C.T."/>
            <person name="Goker M."/>
            <person name="Salamov A."/>
            <person name="Wisecaver J."/>
            <person name="Long T.M."/>
            <person name="Aerts A.L."/>
            <person name="Barry K."/>
            <person name="Choi C."/>
            <person name="Clum A."/>
            <person name="Coughlan A.Y."/>
            <person name="Deshpande S."/>
            <person name="Douglass A.P."/>
            <person name="Hanson S.J."/>
            <person name="Klenk H.-P."/>
            <person name="Labutti K."/>
            <person name="Lapidus A."/>
            <person name="Lindquist E."/>
            <person name="Lipzen A."/>
            <person name="Meier-Kolthoff J.P."/>
            <person name="Ohm R.A."/>
            <person name="Otillar R.P."/>
            <person name="Pangilinan J."/>
            <person name="Peng Y."/>
            <person name="Rokas A."/>
            <person name="Rosa C.A."/>
            <person name="Scheuner C."/>
            <person name="Sibirny A.A."/>
            <person name="Slot J.C."/>
            <person name="Stielow J.B."/>
            <person name="Sun H."/>
            <person name="Kurtzman C.P."/>
            <person name="Blackwell M."/>
            <person name="Grigoriev I.V."/>
            <person name="Jeffries T.W."/>
        </authorList>
    </citation>
    <scope>NUCLEOTIDE SEQUENCE [LARGE SCALE GENOMIC DNA]</scope>
    <source>
        <strain evidence="13">NRRL Y-12698</strain>
    </source>
</reference>
<evidence type="ECO:0000256" key="2">
    <source>
        <dbReference type="ARBA" id="ARBA00008872"/>
    </source>
</evidence>
<dbReference type="PROSITE" id="PS00878">
    <property type="entry name" value="ODR_DC_2_1"/>
    <property type="match status" value="1"/>
</dbReference>
<dbReference type="GO" id="GO:0004586">
    <property type="term" value="F:ornithine decarboxylase activity"/>
    <property type="evidence" value="ECO:0007669"/>
    <property type="project" value="UniProtKB-EC"/>
</dbReference>
<dbReference type="CDD" id="cd00622">
    <property type="entry name" value="PLPDE_III_ODC"/>
    <property type="match status" value="1"/>
</dbReference>